<dbReference type="Proteomes" id="UP000184074">
    <property type="component" value="Unassembled WGS sequence"/>
</dbReference>
<reference evidence="1 2" key="1">
    <citation type="submission" date="2016-11" db="EMBL/GenBank/DDBJ databases">
        <authorList>
            <person name="Jaros S."/>
            <person name="Januszkiewicz K."/>
            <person name="Wedrychowicz H."/>
        </authorList>
    </citation>
    <scope>NUCLEOTIDE SEQUENCE [LARGE SCALE GENOMIC DNA]</scope>
    <source>
        <strain evidence="1 2">DSM 28715</strain>
    </source>
</reference>
<dbReference type="Gene3D" id="2.60.120.620">
    <property type="entry name" value="q2cbj1_9rhob like domain"/>
    <property type="match status" value="1"/>
</dbReference>
<dbReference type="AlphaFoldDB" id="A0A1M5LI60"/>
<proteinExistence type="predicted"/>
<accession>A0A1M5LI60</accession>
<gene>
    <name evidence="1" type="ORF">SAMN05444003_0272</name>
</gene>
<dbReference type="SUPFAM" id="SSF51197">
    <property type="entry name" value="Clavaminate synthase-like"/>
    <property type="match status" value="1"/>
</dbReference>
<evidence type="ECO:0008006" key="3">
    <source>
        <dbReference type="Google" id="ProtNLM"/>
    </source>
</evidence>
<organism evidence="1 2">
    <name type="scientific">Cognatiyoonia sediminum</name>
    <dbReference type="NCBI Taxonomy" id="1508389"/>
    <lineage>
        <taxon>Bacteria</taxon>
        <taxon>Pseudomonadati</taxon>
        <taxon>Pseudomonadota</taxon>
        <taxon>Alphaproteobacteria</taxon>
        <taxon>Rhodobacterales</taxon>
        <taxon>Paracoccaceae</taxon>
        <taxon>Cognatiyoonia</taxon>
    </lineage>
</organism>
<dbReference type="EMBL" id="FQXB01000001">
    <property type="protein sequence ID" value="SHG64053.1"/>
    <property type="molecule type" value="Genomic_DNA"/>
</dbReference>
<dbReference type="RefSeq" id="WP_072898705.1">
    <property type="nucleotide sequence ID" value="NZ_FQXB01000001.1"/>
</dbReference>
<protein>
    <recommendedName>
        <fullName evidence="3">Phytanoyl-CoA dioxygenase (PhyH)</fullName>
    </recommendedName>
</protein>
<keyword evidence="2" id="KW-1185">Reference proteome</keyword>
<dbReference type="STRING" id="1508389.SAMN05444003_0272"/>
<evidence type="ECO:0000313" key="2">
    <source>
        <dbReference type="Proteomes" id="UP000184074"/>
    </source>
</evidence>
<evidence type="ECO:0000313" key="1">
    <source>
        <dbReference type="EMBL" id="SHG64053.1"/>
    </source>
</evidence>
<sequence>MINGFKVFDADPYVNKWVSSARRVVETLDVSQRRHGRTWFVGVDALPNNTDGSIRGATLGGAWMDDLSAHPEFDGWHKAQVSIVYDGYPRQDPDESDAAHRFRVKRDAAHMDGLLPEGAVRRRHLREPHAFIVGLPLNNVPSSPLVVWPDSHRVMQTAFSKVFEGVEPCYWGDQDVTDVYQAARREVFERCERVEVSMRPGQAVLLNRHLIHGVAPWEGPNVIEGRQVAYFRPMVANVADWL</sequence>
<dbReference type="OrthoDB" id="7345863at2"/>
<name>A0A1M5LI60_9RHOB</name>